<reference evidence="3" key="1">
    <citation type="journal article" date="2019" name="Int. J. Syst. Evol. Microbiol.">
        <title>The Global Catalogue of Microorganisms (GCM) 10K type strain sequencing project: providing services to taxonomists for standard genome sequencing and annotation.</title>
        <authorList>
            <consortium name="The Broad Institute Genomics Platform"/>
            <consortium name="The Broad Institute Genome Sequencing Center for Infectious Disease"/>
            <person name="Wu L."/>
            <person name="Ma J."/>
        </authorList>
    </citation>
    <scope>NUCLEOTIDE SEQUENCE [LARGE SCALE GENOMIC DNA]</scope>
    <source>
        <strain evidence="3">CECT 8289</strain>
    </source>
</reference>
<evidence type="ECO:0000259" key="1">
    <source>
        <dbReference type="Pfam" id="PF13568"/>
    </source>
</evidence>
<keyword evidence="3" id="KW-1185">Reference proteome</keyword>
<dbReference type="Proteomes" id="UP001595907">
    <property type="component" value="Unassembled WGS sequence"/>
</dbReference>
<sequence>MALPILSKAQLRDGINLIDHDEKLIRFGINFGINRSHYNIGHSKQFLSFDSVNVIESINSTGINLAWMVNLNLNQHFDIRTQPLNLIFTEKAFQYTLSKPDRVRKEDSVVTKKVQGITLAFPLQLKFSSDRIANFKVYMLAGGRVEYDLAANAGKKNNDEIITLQKLDYAAEAGIGFHIYFPVFVLTPELKVTYGLKNVLSPNNSLKYSNTIDRLNSRSITLSLTVE</sequence>
<dbReference type="Pfam" id="PF13568">
    <property type="entry name" value="OMP_b-brl_2"/>
    <property type="match status" value="1"/>
</dbReference>
<dbReference type="InterPro" id="IPR025665">
    <property type="entry name" value="Beta-barrel_OMP_2"/>
</dbReference>
<name>A0ABV8QUI4_9BACT</name>
<feature type="domain" description="Outer membrane protein beta-barrel" evidence="1">
    <location>
        <begin position="23"/>
        <end position="200"/>
    </location>
</feature>
<evidence type="ECO:0000313" key="3">
    <source>
        <dbReference type="Proteomes" id="UP001595907"/>
    </source>
</evidence>
<comment type="caution">
    <text evidence="2">The sequence shown here is derived from an EMBL/GenBank/DDBJ whole genome shotgun (WGS) entry which is preliminary data.</text>
</comment>
<evidence type="ECO:0000313" key="2">
    <source>
        <dbReference type="EMBL" id="MFC4263377.1"/>
    </source>
</evidence>
<dbReference type="RefSeq" id="WP_379709848.1">
    <property type="nucleotide sequence ID" value="NZ_JBHSCZ010000002.1"/>
</dbReference>
<gene>
    <name evidence="2" type="ORF">ACFOWM_10835</name>
</gene>
<organism evidence="2 3">
    <name type="scientific">Ferruginibacter yonginensis</name>
    <dbReference type="NCBI Taxonomy" id="1310416"/>
    <lineage>
        <taxon>Bacteria</taxon>
        <taxon>Pseudomonadati</taxon>
        <taxon>Bacteroidota</taxon>
        <taxon>Chitinophagia</taxon>
        <taxon>Chitinophagales</taxon>
        <taxon>Chitinophagaceae</taxon>
        <taxon>Ferruginibacter</taxon>
    </lineage>
</organism>
<dbReference type="EMBL" id="JBHSCZ010000002">
    <property type="protein sequence ID" value="MFC4263377.1"/>
    <property type="molecule type" value="Genomic_DNA"/>
</dbReference>
<accession>A0ABV8QUI4</accession>
<proteinExistence type="predicted"/>
<protein>
    <submittedName>
        <fullName evidence="2">Outer membrane beta-barrel protein</fullName>
    </submittedName>
</protein>